<dbReference type="OrthoDB" id="7492502at2759"/>
<protein>
    <recommendedName>
        <fullName evidence="3">EF-hand domain-containing protein</fullName>
    </recommendedName>
</protein>
<evidence type="ECO:0008006" key="3">
    <source>
        <dbReference type="Google" id="ProtNLM"/>
    </source>
</evidence>
<proteinExistence type="predicted"/>
<organism evidence="1 2">
    <name type="scientific">Helicoverpa armigera</name>
    <name type="common">Cotton bollworm</name>
    <name type="synonym">Heliothis armigera</name>
    <dbReference type="NCBI Taxonomy" id="29058"/>
    <lineage>
        <taxon>Eukaryota</taxon>
        <taxon>Metazoa</taxon>
        <taxon>Ecdysozoa</taxon>
        <taxon>Arthropoda</taxon>
        <taxon>Hexapoda</taxon>
        <taxon>Insecta</taxon>
        <taxon>Pterygota</taxon>
        <taxon>Neoptera</taxon>
        <taxon>Endopterygota</taxon>
        <taxon>Lepidoptera</taxon>
        <taxon>Glossata</taxon>
        <taxon>Ditrysia</taxon>
        <taxon>Noctuoidea</taxon>
        <taxon>Noctuidae</taxon>
        <taxon>Heliothinae</taxon>
        <taxon>Helicoverpa</taxon>
    </lineage>
</organism>
<dbReference type="AlphaFoldDB" id="A0A2W1BX31"/>
<evidence type="ECO:0000313" key="1">
    <source>
        <dbReference type="EMBL" id="PZC78184.1"/>
    </source>
</evidence>
<reference evidence="1 2" key="1">
    <citation type="journal article" date="2017" name="BMC Biol.">
        <title>Genomic innovations, transcriptional plasticity and gene loss underlying the evolution and divergence of two highly polyphagous and invasive Helicoverpa pest species.</title>
        <authorList>
            <person name="Pearce S.L."/>
            <person name="Clarke D.F."/>
            <person name="East P.D."/>
            <person name="Elfekih S."/>
            <person name="Gordon K.H."/>
            <person name="Jermiin L.S."/>
            <person name="McGaughran A."/>
            <person name="Oakeshott J.G."/>
            <person name="Papanikolaou A."/>
            <person name="Perera O.P."/>
            <person name="Rane R.V."/>
            <person name="Richards S."/>
            <person name="Tay W.T."/>
            <person name="Walsh T.K."/>
            <person name="Anderson A."/>
            <person name="Anderson C.J."/>
            <person name="Asgari S."/>
            <person name="Board P.G."/>
            <person name="Bretschneider A."/>
            <person name="Campbell P.M."/>
            <person name="Chertemps T."/>
            <person name="Christeller J.T."/>
            <person name="Coppin C.W."/>
            <person name="Downes S.J."/>
            <person name="Duan G."/>
            <person name="Farnsworth C.A."/>
            <person name="Good R.T."/>
            <person name="Han L.B."/>
            <person name="Han Y.C."/>
            <person name="Hatje K."/>
            <person name="Horne I."/>
            <person name="Huang Y.P."/>
            <person name="Hughes D.S."/>
            <person name="Jacquin-Joly E."/>
            <person name="James W."/>
            <person name="Jhangiani S."/>
            <person name="Kollmar M."/>
            <person name="Kuwar S.S."/>
            <person name="Li S."/>
            <person name="Liu N.Y."/>
            <person name="Maibeche M.T."/>
            <person name="Miller J.R."/>
            <person name="Montagne N."/>
            <person name="Perry T."/>
            <person name="Qu J."/>
            <person name="Song S.V."/>
            <person name="Sutton G.G."/>
            <person name="Vogel H."/>
            <person name="Walenz B.P."/>
            <person name="Xu W."/>
            <person name="Zhang H.J."/>
            <person name="Zou Z."/>
            <person name="Batterham P."/>
            <person name="Edwards O.R."/>
            <person name="Feyereisen R."/>
            <person name="Gibbs R.A."/>
            <person name="Heckel D.G."/>
            <person name="McGrath A."/>
            <person name="Robin C."/>
            <person name="Scherer S.E."/>
            <person name="Worley K.C."/>
            <person name="Wu Y.D."/>
        </authorList>
    </citation>
    <scope>NUCLEOTIDE SEQUENCE [LARGE SCALE GENOMIC DNA]</scope>
    <source>
        <strain evidence="1">Harm_GR_Male_#8</strain>
        <tissue evidence="1">Whole organism</tissue>
    </source>
</reference>
<accession>A0A2W1BX31</accession>
<name>A0A2W1BX31_HELAM</name>
<sequence>MEDLFKKLQKDGKNNVENLVKWMSEAKLIDVITTNEDENERRVRTFFDDTADDEAIELDQFKSVIKKIAHDQKKNFEELSQQLAEDGPKVVKAAIAGVNAFKKEITKDD</sequence>
<dbReference type="Proteomes" id="UP000249218">
    <property type="component" value="Unassembled WGS sequence"/>
</dbReference>
<dbReference type="EMBL" id="KZ149909">
    <property type="protein sequence ID" value="PZC78184.1"/>
    <property type="molecule type" value="Genomic_DNA"/>
</dbReference>
<keyword evidence="2" id="KW-1185">Reference proteome</keyword>
<evidence type="ECO:0000313" key="2">
    <source>
        <dbReference type="Proteomes" id="UP000249218"/>
    </source>
</evidence>
<gene>
    <name evidence="1" type="primary">HaOG202518</name>
    <name evidence="1" type="ORF">B5X24_HaOG202518</name>
</gene>
<dbReference type="InterPro" id="IPR011992">
    <property type="entry name" value="EF-hand-dom_pair"/>
</dbReference>
<dbReference type="SUPFAM" id="SSF47473">
    <property type="entry name" value="EF-hand"/>
    <property type="match status" value="1"/>
</dbReference>